<protein>
    <submittedName>
        <fullName evidence="1">Uncharacterized protein</fullName>
    </submittedName>
</protein>
<evidence type="ECO:0000313" key="2">
    <source>
        <dbReference type="Proteomes" id="UP000005326"/>
    </source>
</evidence>
<reference evidence="1" key="1">
    <citation type="submission" date="2007-10" db="EMBL/GenBank/DDBJ databases">
        <authorList>
            <person name="Fulton L."/>
            <person name="Clifton S."/>
            <person name="Fulton B."/>
            <person name="Xu J."/>
            <person name="Minx P."/>
            <person name="Pepin K.H."/>
            <person name="Johnson M."/>
            <person name="Thiruvilangam P."/>
            <person name="Bhonagiri V."/>
            <person name="Nash W.E."/>
            <person name="Mardis E.R."/>
            <person name="Wilson R.K."/>
        </authorList>
    </citation>
    <scope>NUCLEOTIDE SEQUENCE [LARGE SCALE GENOMIC DNA]</scope>
    <source>
        <strain evidence="1">DSM 15702</strain>
    </source>
</reference>
<reference evidence="1" key="2">
    <citation type="submission" date="2014-06" db="EMBL/GenBank/DDBJ databases">
        <title>Draft genome sequence of Eubacterium siraeum (DSM 15702).</title>
        <authorList>
            <person name="Sudarsanam P."/>
            <person name="Ley R."/>
            <person name="Guruge J."/>
            <person name="Turnbaugh P.J."/>
            <person name="Mahowald M."/>
            <person name="Liep D."/>
            <person name="Gordon J."/>
        </authorList>
    </citation>
    <scope>NUCLEOTIDE SEQUENCE</scope>
    <source>
        <strain evidence="1">DSM 15702</strain>
    </source>
</reference>
<dbReference type="EMBL" id="ABCA03000042">
    <property type="protein sequence ID" value="EDS01094.1"/>
    <property type="molecule type" value="Genomic_DNA"/>
</dbReference>
<comment type="caution">
    <text evidence="1">The sequence shown here is derived from an EMBL/GenBank/DDBJ whole genome shotgun (WGS) entry which is preliminary data.</text>
</comment>
<name>B0MMJ9_9FIRM</name>
<keyword evidence="2" id="KW-1185">Reference proteome</keyword>
<organism evidence="1 2">
    <name type="scientific">[Eubacterium] siraeum DSM 15702</name>
    <dbReference type="NCBI Taxonomy" id="428128"/>
    <lineage>
        <taxon>Bacteria</taxon>
        <taxon>Bacillati</taxon>
        <taxon>Bacillota</taxon>
        <taxon>Clostridia</taxon>
        <taxon>Eubacteriales</taxon>
        <taxon>Oscillospiraceae</taxon>
        <taxon>Oscillospiraceae incertae sedis</taxon>
    </lineage>
</organism>
<accession>B0MMJ9</accession>
<dbReference type="AlphaFoldDB" id="B0MMJ9"/>
<sequence length="72" mass="8005">MNNKKVPFNAPLYPLDTELQTMGCRANNPDICGNNGLSGICAFASDDGICRKPSRAWKKQYQKLKEGKNDTK</sequence>
<dbReference type="Proteomes" id="UP000005326">
    <property type="component" value="Unassembled WGS sequence"/>
</dbReference>
<gene>
    <name evidence="1" type="ORF">EUBSIR_01059</name>
</gene>
<proteinExistence type="predicted"/>
<evidence type="ECO:0000313" key="1">
    <source>
        <dbReference type="EMBL" id="EDS01094.1"/>
    </source>
</evidence>